<dbReference type="InterPro" id="IPR027417">
    <property type="entry name" value="P-loop_NTPase"/>
</dbReference>
<feature type="transmembrane region" description="Helical" evidence="7">
    <location>
        <begin position="104"/>
        <end position="126"/>
    </location>
</feature>
<dbReference type="InterPro" id="IPR011527">
    <property type="entry name" value="ABC1_TM_dom"/>
</dbReference>
<protein>
    <submittedName>
        <fullName evidence="11">ATP-binding cassette subfamily C protein CydD</fullName>
    </submittedName>
</protein>
<comment type="subcellular location">
    <subcellularLocation>
        <location evidence="1">Cell membrane</location>
        <topology evidence="1">Multi-pass membrane protein</topology>
    </subcellularLocation>
</comment>
<keyword evidence="6 7" id="KW-0472">Membrane</keyword>
<dbReference type="SMART" id="SM00382">
    <property type="entry name" value="AAA"/>
    <property type="match status" value="1"/>
</dbReference>
<dbReference type="GO" id="GO:0005886">
    <property type="term" value="C:plasma membrane"/>
    <property type="evidence" value="ECO:0007669"/>
    <property type="project" value="UniProtKB-SubCell"/>
</dbReference>
<feature type="domain" description="ABC transmembrane type-1" evidence="10">
    <location>
        <begin position="1"/>
        <end position="273"/>
    </location>
</feature>
<evidence type="ECO:0000256" key="6">
    <source>
        <dbReference type="ARBA" id="ARBA00023136"/>
    </source>
</evidence>
<proteinExistence type="predicted"/>
<dbReference type="InterPro" id="IPR003439">
    <property type="entry name" value="ABC_transporter-like_ATP-bd"/>
</dbReference>
<reference evidence="11 12" key="1">
    <citation type="submission" date="2020-07" db="EMBL/GenBank/DDBJ databases">
        <title>Sequencing the genomes of 1000 actinobacteria strains.</title>
        <authorList>
            <person name="Klenk H.-P."/>
        </authorList>
    </citation>
    <scope>NUCLEOTIDE SEQUENCE [LARGE SCALE GENOMIC DNA]</scope>
    <source>
        <strain evidence="11 12">DSM 19663</strain>
    </source>
</reference>
<evidence type="ECO:0000256" key="1">
    <source>
        <dbReference type="ARBA" id="ARBA00004651"/>
    </source>
</evidence>
<evidence type="ECO:0000313" key="11">
    <source>
        <dbReference type="EMBL" id="MBA8847573.1"/>
    </source>
</evidence>
<dbReference type="GO" id="GO:0016887">
    <property type="term" value="F:ATP hydrolysis activity"/>
    <property type="evidence" value="ECO:0007669"/>
    <property type="project" value="InterPro"/>
</dbReference>
<dbReference type="InterPro" id="IPR014216">
    <property type="entry name" value="ABC_transptr_CydD"/>
</dbReference>
<feature type="transmembrane region" description="Helical" evidence="7">
    <location>
        <begin position="210"/>
        <end position="235"/>
    </location>
</feature>
<name>A0A839E8Q4_9MICO</name>
<gene>
    <name evidence="11" type="ORF">FHX53_001158</name>
</gene>
<feature type="chain" id="PRO_5038635993" evidence="8">
    <location>
        <begin position="18"/>
        <end position="534"/>
    </location>
</feature>
<dbReference type="Gene3D" id="3.40.50.300">
    <property type="entry name" value="P-loop containing nucleotide triphosphate hydrolases"/>
    <property type="match status" value="1"/>
</dbReference>
<dbReference type="EMBL" id="JACGWX010000002">
    <property type="protein sequence ID" value="MBA8847573.1"/>
    <property type="molecule type" value="Genomic_DNA"/>
</dbReference>
<dbReference type="PROSITE" id="PS50929">
    <property type="entry name" value="ABC_TM1F"/>
    <property type="match status" value="1"/>
</dbReference>
<dbReference type="CDD" id="cd03228">
    <property type="entry name" value="ABCC_MRP_Like"/>
    <property type="match status" value="1"/>
</dbReference>
<dbReference type="InterPro" id="IPR003593">
    <property type="entry name" value="AAA+_ATPase"/>
</dbReference>
<feature type="signal peptide" evidence="8">
    <location>
        <begin position="1"/>
        <end position="17"/>
    </location>
</feature>
<dbReference type="GO" id="GO:0140359">
    <property type="term" value="F:ABC-type transporter activity"/>
    <property type="evidence" value="ECO:0007669"/>
    <property type="project" value="InterPro"/>
</dbReference>
<feature type="domain" description="ABC transporter" evidence="9">
    <location>
        <begin position="314"/>
        <end position="534"/>
    </location>
</feature>
<feature type="transmembrane region" description="Helical" evidence="7">
    <location>
        <begin position="241"/>
        <end position="259"/>
    </location>
</feature>
<dbReference type="Pfam" id="PF00005">
    <property type="entry name" value="ABC_tran"/>
    <property type="match status" value="1"/>
</dbReference>
<evidence type="ECO:0000313" key="12">
    <source>
        <dbReference type="Proteomes" id="UP000585905"/>
    </source>
</evidence>
<dbReference type="InterPro" id="IPR036640">
    <property type="entry name" value="ABC1_TM_sf"/>
</dbReference>
<comment type="caution">
    <text evidence="11">The sequence shown here is derived from an EMBL/GenBank/DDBJ whole genome shotgun (WGS) entry which is preliminary data.</text>
</comment>
<dbReference type="PANTHER" id="PTHR24221:SF590">
    <property type="entry name" value="COMPONENT LINKED WITH THE ASSEMBLY OF CYTOCHROME' TRANSPORT TRANSMEMBRANE ATP-BINDING PROTEIN ABC TRANSPORTER CYDD-RELATED"/>
    <property type="match status" value="1"/>
</dbReference>
<keyword evidence="2 7" id="KW-0812">Transmembrane</keyword>
<keyword evidence="4 11" id="KW-0067">ATP-binding</keyword>
<evidence type="ECO:0000256" key="5">
    <source>
        <dbReference type="ARBA" id="ARBA00022989"/>
    </source>
</evidence>
<keyword evidence="8" id="KW-0732">Signal</keyword>
<sequence>MASIVAFCWFAASSIAAVIEGAPLDSLGMLVAATAASVVARALTQAALDGLAARGAARVKSQLRRRAIEAIDRGGSASLGSRSSASLATVIGPGLDAMDGYVGLYLPQLILTAVATPIVVGVLLLADPATGIAVMVTLPLIPVFMVLIGWATQAMQRSQWEALQSLSQGFLEVVRGLSTLTIFGRQHRQTTRIEAVTDAYRTRTMKVLRVSFLSSFALELAASLSVAVVAVSVGVRLIDGAIPFALGLFVLILTPEAYLPLRLVGARYHAAADGIAASDDVLDLIATGADARLARAAPPAPETPRDGEAYDVALALRGVTVERAGRAVVSGLDASWRHGSVVAITGPSGTGKSTLVAAILGFVPAGGRVLLAGRAVPADERLTRIAWAGQTPELTSGSLEEVVTLGSEHPDPALVARALALAGTLDVPLTTVLGPAGQGLSGGQAQRVAIARAVYRALERDLGTIVLDEPTSALDAEAEERVVRGLRTLAGEGRLVVVVTHRPALVAAADVVLDLGSASARARLEARGPEVVAR</sequence>
<evidence type="ECO:0000256" key="8">
    <source>
        <dbReference type="SAM" id="SignalP"/>
    </source>
</evidence>
<evidence type="ECO:0000259" key="10">
    <source>
        <dbReference type="PROSITE" id="PS50929"/>
    </source>
</evidence>
<evidence type="ECO:0000256" key="2">
    <source>
        <dbReference type="ARBA" id="ARBA00022692"/>
    </source>
</evidence>
<accession>A0A839E8Q4</accession>
<dbReference type="GO" id="GO:0042883">
    <property type="term" value="P:cysteine transport"/>
    <property type="evidence" value="ECO:0007669"/>
    <property type="project" value="InterPro"/>
</dbReference>
<evidence type="ECO:0000259" key="9">
    <source>
        <dbReference type="PROSITE" id="PS50893"/>
    </source>
</evidence>
<dbReference type="CDD" id="cd18584">
    <property type="entry name" value="ABC_6TM_AarD_CydD"/>
    <property type="match status" value="1"/>
</dbReference>
<organism evidence="11 12">
    <name type="scientific">Microcella alkalica</name>
    <dbReference type="NCBI Taxonomy" id="355930"/>
    <lineage>
        <taxon>Bacteria</taxon>
        <taxon>Bacillati</taxon>
        <taxon>Actinomycetota</taxon>
        <taxon>Actinomycetes</taxon>
        <taxon>Micrococcales</taxon>
        <taxon>Microbacteriaceae</taxon>
        <taxon>Microcella</taxon>
    </lineage>
</organism>
<dbReference type="PANTHER" id="PTHR24221">
    <property type="entry name" value="ATP-BINDING CASSETTE SUB-FAMILY B"/>
    <property type="match status" value="1"/>
</dbReference>
<keyword evidence="3" id="KW-0547">Nucleotide-binding</keyword>
<dbReference type="Proteomes" id="UP000585905">
    <property type="component" value="Unassembled WGS sequence"/>
</dbReference>
<dbReference type="InterPro" id="IPR039421">
    <property type="entry name" value="Type_1_exporter"/>
</dbReference>
<dbReference type="AlphaFoldDB" id="A0A839E8Q4"/>
<dbReference type="InterPro" id="IPR017871">
    <property type="entry name" value="ABC_transporter-like_CS"/>
</dbReference>
<dbReference type="Pfam" id="PF00664">
    <property type="entry name" value="ABC_membrane"/>
    <property type="match status" value="1"/>
</dbReference>
<dbReference type="SUPFAM" id="SSF90123">
    <property type="entry name" value="ABC transporter transmembrane region"/>
    <property type="match status" value="1"/>
</dbReference>
<evidence type="ECO:0000256" key="3">
    <source>
        <dbReference type="ARBA" id="ARBA00022741"/>
    </source>
</evidence>
<dbReference type="SUPFAM" id="SSF52540">
    <property type="entry name" value="P-loop containing nucleoside triphosphate hydrolases"/>
    <property type="match status" value="1"/>
</dbReference>
<dbReference type="GO" id="GO:0005524">
    <property type="term" value="F:ATP binding"/>
    <property type="evidence" value="ECO:0007669"/>
    <property type="project" value="UniProtKB-KW"/>
</dbReference>
<feature type="transmembrane region" description="Helical" evidence="7">
    <location>
        <begin position="132"/>
        <end position="151"/>
    </location>
</feature>
<dbReference type="Gene3D" id="1.20.1560.10">
    <property type="entry name" value="ABC transporter type 1, transmembrane domain"/>
    <property type="match status" value="1"/>
</dbReference>
<evidence type="ECO:0000256" key="7">
    <source>
        <dbReference type="SAM" id="Phobius"/>
    </source>
</evidence>
<keyword evidence="12" id="KW-1185">Reference proteome</keyword>
<dbReference type="NCBIfam" id="TIGR02857">
    <property type="entry name" value="CydD"/>
    <property type="match status" value="1"/>
</dbReference>
<keyword evidence="5 7" id="KW-1133">Transmembrane helix</keyword>
<dbReference type="PROSITE" id="PS50893">
    <property type="entry name" value="ABC_TRANSPORTER_2"/>
    <property type="match status" value="1"/>
</dbReference>
<dbReference type="PROSITE" id="PS00211">
    <property type="entry name" value="ABC_TRANSPORTER_1"/>
    <property type="match status" value="1"/>
</dbReference>
<evidence type="ECO:0000256" key="4">
    <source>
        <dbReference type="ARBA" id="ARBA00022840"/>
    </source>
</evidence>